<dbReference type="Proteomes" id="UP000193087">
    <property type="component" value="Unassembled WGS sequence"/>
</dbReference>
<dbReference type="STRING" id="486698.AWC22_18535"/>
<evidence type="ECO:0000313" key="1">
    <source>
        <dbReference type="EMBL" id="ORW79741.1"/>
    </source>
</evidence>
<proteinExistence type="predicted"/>
<keyword evidence="2" id="KW-1185">Reference proteome</keyword>
<dbReference type="EMBL" id="LQPQ01000071">
    <property type="protein sequence ID" value="ORW79741.1"/>
    <property type="molecule type" value="Genomic_DNA"/>
</dbReference>
<sequence length="85" mass="9663">MTRECPLRCSQASAPDHIAWAGLPVNLDLAFSPEQRDKVYAQHMMRKRWSQLRQWSRNVAPLCVCEIAFHAQQLDPDAANSVSGR</sequence>
<organism evidence="1 2">
    <name type="scientific">Mycobacterium riyadhense</name>
    <dbReference type="NCBI Taxonomy" id="486698"/>
    <lineage>
        <taxon>Bacteria</taxon>
        <taxon>Bacillati</taxon>
        <taxon>Actinomycetota</taxon>
        <taxon>Actinomycetes</taxon>
        <taxon>Mycobacteriales</taxon>
        <taxon>Mycobacteriaceae</taxon>
        <taxon>Mycobacterium</taxon>
    </lineage>
</organism>
<dbReference type="RefSeq" id="WP_204081279.1">
    <property type="nucleotide sequence ID" value="NZ_CAJMWI010000001.1"/>
</dbReference>
<protein>
    <submittedName>
        <fullName evidence="1">Uncharacterized protein</fullName>
    </submittedName>
</protein>
<reference evidence="1 2" key="1">
    <citation type="submission" date="2016-01" db="EMBL/GenBank/DDBJ databases">
        <title>The new phylogeny of the genus Mycobacterium.</title>
        <authorList>
            <person name="Tarcisio F."/>
            <person name="Conor M."/>
            <person name="Antonella G."/>
            <person name="Elisabetta G."/>
            <person name="Giulia F.S."/>
            <person name="Sara T."/>
            <person name="Anna F."/>
            <person name="Clotilde B."/>
            <person name="Roberto B."/>
            <person name="Veronica D.S."/>
            <person name="Fabio R."/>
            <person name="Monica P."/>
            <person name="Olivier J."/>
            <person name="Enrico T."/>
            <person name="Nicola S."/>
        </authorList>
    </citation>
    <scope>NUCLEOTIDE SEQUENCE [LARGE SCALE GENOMIC DNA]</scope>
    <source>
        <strain evidence="1 2">DSM 45176</strain>
    </source>
</reference>
<comment type="caution">
    <text evidence="1">The sequence shown here is derived from an EMBL/GenBank/DDBJ whole genome shotgun (WGS) entry which is preliminary data.</text>
</comment>
<name>A0A1X2CVB1_9MYCO</name>
<evidence type="ECO:0000313" key="2">
    <source>
        <dbReference type="Proteomes" id="UP000193087"/>
    </source>
</evidence>
<gene>
    <name evidence="1" type="ORF">AWC22_18535</name>
</gene>
<accession>A0A1X2CVB1</accession>
<dbReference type="GeneID" id="93495678"/>
<dbReference type="AlphaFoldDB" id="A0A1X2CVB1"/>